<dbReference type="EMBL" id="BLLF01002772">
    <property type="protein sequence ID" value="GFH25283.1"/>
    <property type="molecule type" value="Genomic_DNA"/>
</dbReference>
<evidence type="ECO:0000313" key="2">
    <source>
        <dbReference type="Proteomes" id="UP000485058"/>
    </source>
</evidence>
<dbReference type="Proteomes" id="UP000485058">
    <property type="component" value="Unassembled WGS sequence"/>
</dbReference>
<organism evidence="1 2">
    <name type="scientific">Haematococcus lacustris</name>
    <name type="common">Green alga</name>
    <name type="synonym">Haematococcus pluvialis</name>
    <dbReference type="NCBI Taxonomy" id="44745"/>
    <lineage>
        <taxon>Eukaryota</taxon>
        <taxon>Viridiplantae</taxon>
        <taxon>Chlorophyta</taxon>
        <taxon>core chlorophytes</taxon>
        <taxon>Chlorophyceae</taxon>
        <taxon>CS clade</taxon>
        <taxon>Chlamydomonadales</taxon>
        <taxon>Haematococcaceae</taxon>
        <taxon>Haematococcus</taxon>
    </lineage>
</organism>
<dbReference type="AlphaFoldDB" id="A0A699ZRH4"/>
<comment type="caution">
    <text evidence="1">The sequence shown here is derived from an EMBL/GenBank/DDBJ whole genome shotgun (WGS) entry which is preliminary data.</text>
</comment>
<name>A0A699ZRH4_HAELA</name>
<sequence>MTTPVNGTWPTVVTLVELYGQLSCRGAFTSANPSFFIQYKVRT</sequence>
<proteinExistence type="predicted"/>
<feature type="non-terminal residue" evidence="1">
    <location>
        <position position="43"/>
    </location>
</feature>
<reference evidence="1 2" key="1">
    <citation type="submission" date="2020-02" db="EMBL/GenBank/DDBJ databases">
        <title>Draft genome sequence of Haematococcus lacustris strain NIES-144.</title>
        <authorList>
            <person name="Morimoto D."/>
            <person name="Nakagawa S."/>
            <person name="Yoshida T."/>
            <person name="Sawayama S."/>
        </authorList>
    </citation>
    <scope>NUCLEOTIDE SEQUENCE [LARGE SCALE GENOMIC DNA]</scope>
    <source>
        <strain evidence="1 2">NIES-144</strain>
    </source>
</reference>
<protein>
    <submittedName>
        <fullName evidence="1">Uncharacterized protein</fullName>
    </submittedName>
</protein>
<evidence type="ECO:0000313" key="1">
    <source>
        <dbReference type="EMBL" id="GFH25283.1"/>
    </source>
</evidence>
<feature type="non-terminal residue" evidence="1">
    <location>
        <position position="1"/>
    </location>
</feature>
<gene>
    <name evidence="1" type="ORF">HaLaN_23221</name>
</gene>
<keyword evidence="2" id="KW-1185">Reference proteome</keyword>
<accession>A0A699ZRH4</accession>